<evidence type="ECO:0000256" key="8">
    <source>
        <dbReference type="SAM" id="MobiDB-lite"/>
    </source>
</evidence>
<dbReference type="PROSITE" id="PS01159">
    <property type="entry name" value="WW_DOMAIN_1"/>
    <property type="match status" value="1"/>
</dbReference>
<evidence type="ECO:0000256" key="4">
    <source>
        <dbReference type="ARBA" id="ARBA00022806"/>
    </source>
</evidence>
<dbReference type="SUPFAM" id="SSF51045">
    <property type="entry name" value="WW domain"/>
    <property type="match status" value="1"/>
</dbReference>
<dbReference type="InterPro" id="IPR027417">
    <property type="entry name" value="P-loop_NTPase"/>
</dbReference>
<keyword evidence="2 7" id="KW-0547">Nucleotide-binding</keyword>
<evidence type="ECO:0000256" key="7">
    <source>
        <dbReference type="RuleBase" id="RU000492"/>
    </source>
</evidence>
<dbReference type="InterPro" id="IPR014014">
    <property type="entry name" value="RNA_helicase_DEAD_Q_motif"/>
</dbReference>
<feature type="region of interest" description="Disordered" evidence="8">
    <location>
        <begin position="483"/>
        <end position="504"/>
    </location>
</feature>
<dbReference type="GO" id="GO:0003724">
    <property type="term" value="F:RNA helicase activity"/>
    <property type="evidence" value="ECO:0007669"/>
    <property type="project" value="UniProtKB-EC"/>
</dbReference>
<dbReference type="AlphaFoldDB" id="A0A383VYL5"/>
<dbReference type="PROSITE" id="PS50020">
    <property type="entry name" value="WW_DOMAIN_2"/>
    <property type="match status" value="1"/>
</dbReference>
<feature type="compositionally biased region" description="Low complexity" evidence="8">
    <location>
        <begin position="599"/>
        <end position="610"/>
    </location>
</feature>
<feature type="domain" description="WW" evidence="9">
    <location>
        <begin position="10"/>
        <end position="44"/>
    </location>
</feature>
<dbReference type="SMART" id="SM00490">
    <property type="entry name" value="HELICc"/>
    <property type="match status" value="1"/>
</dbReference>
<name>A0A383VYL5_TETOB</name>
<evidence type="ECO:0000313" key="13">
    <source>
        <dbReference type="EMBL" id="SZX69959.1"/>
    </source>
</evidence>
<dbReference type="EMBL" id="FNXT01000967">
    <property type="protein sequence ID" value="SZX69959.1"/>
    <property type="molecule type" value="Genomic_DNA"/>
</dbReference>
<dbReference type="InterPro" id="IPR014001">
    <property type="entry name" value="Helicase_ATP-bd"/>
</dbReference>
<dbReference type="GO" id="GO:0005524">
    <property type="term" value="F:ATP binding"/>
    <property type="evidence" value="ECO:0007669"/>
    <property type="project" value="UniProtKB-KW"/>
</dbReference>
<gene>
    <name evidence="13" type="ORF">BQ4739_LOCUS10214</name>
</gene>
<proteinExistence type="inferred from homology"/>
<comment type="similarity">
    <text evidence="7">Belongs to the DEAD box helicase family.</text>
</comment>
<evidence type="ECO:0000259" key="9">
    <source>
        <dbReference type="PROSITE" id="PS50020"/>
    </source>
</evidence>
<feature type="short sequence motif" description="Q motif" evidence="6">
    <location>
        <begin position="100"/>
        <end position="128"/>
    </location>
</feature>
<evidence type="ECO:0000259" key="10">
    <source>
        <dbReference type="PROSITE" id="PS51192"/>
    </source>
</evidence>
<keyword evidence="5 7" id="KW-0067">ATP-binding</keyword>
<dbReference type="Pfam" id="PF00397">
    <property type="entry name" value="WW"/>
    <property type="match status" value="1"/>
</dbReference>
<feature type="region of interest" description="Disordered" evidence="8">
    <location>
        <begin position="556"/>
        <end position="610"/>
    </location>
</feature>
<dbReference type="InterPro" id="IPR001650">
    <property type="entry name" value="Helicase_C-like"/>
</dbReference>
<reference evidence="13 14" key="1">
    <citation type="submission" date="2016-10" db="EMBL/GenBank/DDBJ databases">
        <authorList>
            <person name="Cai Z."/>
        </authorList>
    </citation>
    <scope>NUCLEOTIDE SEQUENCE [LARGE SCALE GENOMIC DNA]</scope>
</reference>
<dbReference type="Gene3D" id="3.40.50.300">
    <property type="entry name" value="P-loop containing nucleotide triphosphate hydrolases"/>
    <property type="match status" value="2"/>
</dbReference>
<evidence type="ECO:0000256" key="2">
    <source>
        <dbReference type="ARBA" id="ARBA00022741"/>
    </source>
</evidence>
<dbReference type="InterPro" id="IPR011545">
    <property type="entry name" value="DEAD/DEAH_box_helicase_dom"/>
</dbReference>
<dbReference type="Pfam" id="PF00271">
    <property type="entry name" value="Helicase_C"/>
    <property type="match status" value="1"/>
</dbReference>
<sequence length="610" mass="65446">MADIRPIDEPGLPSGWLCLFDPSTNKKYYWDQKNNVTTYEKPTAKAPASQATNTNFHYSGSTGSFTESDVRVLPVAEYLKANDLITHGEGPNDVVPDPCQTFDSARFPSDLLDEIKRAGFKAPTAIQAQAWPVALAGRDLVAIAKTGSGKTCGFLLPGLMHIRATQKNPRFGPTVLVLAPTRELAMQIKVEADKFGRSSGVRNTCVYGGAPKGPQLRDIRDGCAIVIATPGRLNDFLESGMIRLDQVSYLVLDEADRMLDMGFEPQIQRICMRLPQQRQTLFFSATWPKEVKQIAAQFVRNHPIYVFVGGVEERLVANKSITQVVMVVNQHEKMSQLLALMRSKPPGTKAIIFAGTKRMCDQLSYTIGREFNAASIHGDKKQQERDYALNSFKQGRTPVLVATDVAARGLDVKDVAMVINYDFPNGVEDYIHRIGRTGRAGATGEAYTLFTSSDGKYARELCQVLEEAGQNVPQPLAEMSRFGGGGGRNTSRWGGGGGGRGGGGRGGGFGGSSYGGGGFGGGGGGYGAGGLTGSNMAPLGSGAGSAYFGAAAAAGGASDYGRSRDQDRSGGSYRGRSRSRSPVRAAARGRSRSRERRASPSYRRSSPSYR</sequence>
<evidence type="ECO:0000313" key="14">
    <source>
        <dbReference type="Proteomes" id="UP000256970"/>
    </source>
</evidence>
<dbReference type="GO" id="GO:0016787">
    <property type="term" value="F:hydrolase activity"/>
    <property type="evidence" value="ECO:0007669"/>
    <property type="project" value="UniProtKB-KW"/>
</dbReference>
<evidence type="ECO:0000256" key="5">
    <source>
        <dbReference type="ARBA" id="ARBA00022840"/>
    </source>
</evidence>
<dbReference type="SMART" id="SM00456">
    <property type="entry name" value="WW"/>
    <property type="match status" value="1"/>
</dbReference>
<dbReference type="InterPro" id="IPR036020">
    <property type="entry name" value="WW_dom_sf"/>
</dbReference>
<dbReference type="SUPFAM" id="SSF52540">
    <property type="entry name" value="P-loop containing nucleoside triphosphate hydrolases"/>
    <property type="match status" value="1"/>
</dbReference>
<dbReference type="CDD" id="cd00201">
    <property type="entry name" value="WW"/>
    <property type="match status" value="1"/>
</dbReference>
<dbReference type="Pfam" id="PF00270">
    <property type="entry name" value="DEAD"/>
    <property type="match status" value="1"/>
</dbReference>
<evidence type="ECO:0000259" key="11">
    <source>
        <dbReference type="PROSITE" id="PS51194"/>
    </source>
</evidence>
<dbReference type="Proteomes" id="UP000256970">
    <property type="component" value="Unassembled WGS sequence"/>
</dbReference>
<organism evidence="13 14">
    <name type="scientific">Tetradesmus obliquus</name>
    <name type="common">Green alga</name>
    <name type="synonym">Acutodesmus obliquus</name>
    <dbReference type="NCBI Taxonomy" id="3088"/>
    <lineage>
        <taxon>Eukaryota</taxon>
        <taxon>Viridiplantae</taxon>
        <taxon>Chlorophyta</taxon>
        <taxon>core chlorophytes</taxon>
        <taxon>Chlorophyceae</taxon>
        <taxon>CS clade</taxon>
        <taxon>Sphaeropleales</taxon>
        <taxon>Scenedesmaceae</taxon>
        <taxon>Tetradesmus</taxon>
    </lineage>
</organism>
<dbReference type="InterPro" id="IPR001202">
    <property type="entry name" value="WW_dom"/>
</dbReference>
<evidence type="ECO:0000256" key="3">
    <source>
        <dbReference type="ARBA" id="ARBA00022801"/>
    </source>
</evidence>
<dbReference type="PROSITE" id="PS00039">
    <property type="entry name" value="DEAD_ATP_HELICASE"/>
    <property type="match status" value="1"/>
</dbReference>
<evidence type="ECO:0000259" key="12">
    <source>
        <dbReference type="PROSITE" id="PS51195"/>
    </source>
</evidence>
<dbReference type="EC" id="3.6.4.13" evidence="1"/>
<feature type="compositionally biased region" description="Basic residues" evidence="8">
    <location>
        <begin position="575"/>
        <end position="595"/>
    </location>
</feature>
<dbReference type="PROSITE" id="PS51192">
    <property type="entry name" value="HELICASE_ATP_BIND_1"/>
    <property type="match status" value="1"/>
</dbReference>
<feature type="domain" description="DEAD-box RNA helicase Q" evidence="12">
    <location>
        <begin position="100"/>
        <end position="128"/>
    </location>
</feature>
<dbReference type="PANTHER" id="PTHR47958">
    <property type="entry name" value="ATP-DEPENDENT RNA HELICASE DBP3"/>
    <property type="match status" value="1"/>
</dbReference>
<dbReference type="PROSITE" id="PS51194">
    <property type="entry name" value="HELICASE_CTER"/>
    <property type="match status" value="1"/>
</dbReference>
<dbReference type="InterPro" id="IPR000629">
    <property type="entry name" value="RNA-helicase_DEAD-box_CS"/>
</dbReference>
<accession>A0A383VYL5</accession>
<dbReference type="STRING" id="3088.A0A383VYL5"/>
<dbReference type="CDD" id="cd18787">
    <property type="entry name" value="SF2_C_DEAD"/>
    <property type="match status" value="1"/>
</dbReference>
<evidence type="ECO:0000256" key="6">
    <source>
        <dbReference type="PROSITE-ProRule" id="PRU00552"/>
    </source>
</evidence>
<evidence type="ECO:0000256" key="1">
    <source>
        <dbReference type="ARBA" id="ARBA00012552"/>
    </source>
</evidence>
<dbReference type="FunFam" id="3.40.50.300:FF:000008">
    <property type="entry name" value="ATP-dependent RNA helicase RhlB"/>
    <property type="match status" value="1"/>
</dbReference>
<dbReference type="GO" id="GO:0003676">
    <property type="term" value="F:nucleic acid binding"/>
    <property type="evidence" value="ECO:0007669"/>
    <property type="project" value="InterPro"/>
</dbReference>
<keyword evidence="4 7" id="KW-0347">Helicase</keyword>
<keyword evidence="3 7" id="KW-0378">Hydrolase</keyword>
<keyword evidence="14" id="KW-1185">Reference proteome</keyword>
<feature type="domain" description="Helicase C-terminal" evidence="11">
    <location>
        <begin position="333"/>
        <end position="480"/>
    </location>
</feature>
<dbReference type="SMART" id="SM00487">
    <property type="entry name" value="DEXDc"/>
    <property type="match status" value="1"/>
</dbReference>
<protein>
    <recommendedName>
        <fullName evidence="1">RNA helicase</fullName>
        <ecNumber evidence="1">3.6.4.13</ecNumber>
    </recommendedName>
</protein>
<feature type="domain" description="Helicase ATP-binding" evidence="10">
    <location>
        <begin position="131"/>
        <end position="305"/>
    </location>
</feature>
<dbReference type="Gene3D" id="2.20.70.10">
    <property type="match status" value="1"/>
</dbReference>
<dbReference type="PROSITE" id="PS51195">
    <property type="entry name" value="Q_MOTIF"/>
    <property type="match status" value="1"/>
</dbReference>